<dbReference type="OrthoDB" id="997205at2"/>
<dbReference type="STRING" id="762903.Pedsa_0116"/>
<name>F0SCW3_PSESL</name>
<proteinExistence type="predicted"/>
<accession>F0SCW3</accession>
<gene>
    <name evidence="1" type="ordered locus">Pedsa_0116</name>
</gene>
<dbReference type="InterPro" id="IPR014710">
    <property type="entry name" value="RmlC-like_jellyroll"/>
</dbReference>
<sequence>MKDNTINEILSQLPSSNKPIIKVLKKGTDSKTIVLGLKEGITLKEHKTNIPTTLLVIKGNVVYKEKYREINLESFDSLEIPTDVIHSVYSLEDSICLLIQG</sequence>
<dbReference type="EMBL" id="CP002545">
    <property type="protein sequence ID" value="ADY50702.1"/>
    <property type="molecule type" value="Genomic_DNA"/>
</dbReference>
<dbReference type="KEGG" id="psn:Pedsa_0116"/>
<organism evidence="1 2">
    <name type="scientific">Pseudopedobacter saltans (strain ATCC 51119 / DSM 12145 / JCM 21818 / CCUG 39354 / LMG 10337 / NBRC 100064 / NCIMB 13643)</name>
    <name type="common">Pedobacter saltans</name>
    <dbReference type="NCBI Taxonomy" id="762903"/>
    <lineage>
        <taxon>Bacteria</taxon>
        <taxon>Pseudomonadati</taxon>
        <taxon>Bacteroidota</taxon>
        <taxon>Sphingobacteriia</taxon>
        <taxon>Sphingobacteriales</taxon>
        <taxon>Sphingobacteriaceae</taxon>
        <taxon>Pseudopedobacter</taxon>
    </lineage>
</organism>
<dbReference type="InterPro" id="IPR011051">
    <property type="entry name" value="RmlC_Cupin_sf"/>
</dbReference>
<protein>
    <recommendedName>
        <fullName evidence="3">Cupin</fullName>
    </recommendedName>
</protein>
<evidence type="ECO:0000313" key="1">
    <source>
        <dbReference type="EMBL" id="ADY50702.1"/>
    </source>
</evidence>
<dbReference type="Gene3D" id="2.60.120.10">
    <property type="entry name" value="Jelly Rolls"/>
    <property type="match status" value="1"/>
</dbReference>
<dbReference type="SUPFAM" id="SSF51182">
    <property type="entry name" value="RmlC-like cupins"/>
    <property type="match status" value="1"/>
</dbReference>
<keyword evidence="2" id="KW-1185">Reference proteome</keyword>
<evidence type="ECO:0008006" key="3">
    <source>
        <dbReference type="Google" id="ProtNLM"/>
    </source>
</evidence>
<dbReference type="HOGENOM" id="CLU_2289202_0_0_10"/>
<reference evidence="1 2" key="1">
    <citation type="journal article" date="2011" name="Stand. Genomic Sci.">
        <title>Complete genome sequence of the gliding, heparinolytic Pedobacter saltans type strain (113).</title>
        <authorList>
            <person name="Liolios K."/>
            <person name="Sikorski J."/>
            <person name="Lu M."/>
            <person name="Nolan M."/>
            <person name="Lapidus A."/>
            <person name="Lucas S."/>
            <person name="Hammon N."/>
            <person name="Deshpande S."/>
            <person name="Cheng J.F."/>
            <person name="Tapia R."/>
            <person name="Han C."/>
            <person name="Goodwin L."/>
            <person name="Pitluck S."/>
            <person name="Huntemann M."/>
            <person name="Ivanova N."/>
            <person name="Pagani I."/>
            <person name="Mavromatis K."/>
            <person name="Ovchinikova G."/>
            <person name="Pati A."/>
            <person name="Chen A."/>
            <person name="Palaniappan K."/>
            <person name="Land M."/>
            <person name="Hauser L."/>
            <person name="Brambilla E.M."/>
            <person name="Kotsyurbenko O."/>
            <person name="Rohde M."/>
            <person name="Tindall B.J."/>
            <person name="Abt B."/>
            <person name="Goker M."/>
            <person name="Detter J.C."/>
            <person name="Woyke T."/>
            <person name="Bristow J."/>
            <person name="Eisen J.A."/>
            <person name="Markowitz V."/>
            <person name="Hugenholtz P."/>
            <person name="Klenk H.P."/>
            <person name="Kyrpides N.C."/>
        </authorList>
    </citation>
    <scope>NUCLEOTIDE SEQUENCE [LARGE SCALE GENOMIC DNA]</scope>
    <source>
        <strain evidence="2">ATCC 51119 / DSM 12145 / JCM 21818 / LMG 10337 / NBRC 100064 / NCIMB 13643</strain>
    </source>
</reference>
<dbReference type="Proteomes" id="UP000000310">
    <property type="component" value="Chromosome"/>
</dbReference>
<reference evidence="2" key="2">
    <citation type="submission" date="2011-02" db="EMBL/GenBank/DDBJ databases">
        <title>The complete genome of Pedobacter saltans DSM 12145.</title>
        <authorList>
            <consortium name="US DOE Joint Genome Institute (JGI-PGF)"/>
            <person name="Lucas S."/>
            <person name="Copeland A."/>
            <person name="Lapidus A."/>
            <person name="Bruce D."/>
            <person name="Goodwin L."/>
            <person name="Pitluck S."/>
            <person name="Kyrpides N."/>
            <person name="Mavromatis K."/>
            <person name="Pagani I."/>
            <person name="Ivanova N."/>
            <person name="Ovchinnikova G."/>
            <person name="Lu M."/>
            <person name="Detter J.C."/>
            <person name="Han C."/>
            <person name="Land M."/>
            <person name="Hauser L."/>
            <person name="Markowitz V."/>
            <person name="Cheng J.-F."/>
            <person name="Hugenholtz P."/>
            <person name="Woyke T."/>
            <person name="Wu D."/>
            <person name="Tindall B."/>
            <person name="Pomrenke H.G."/>
            <person name="Brambilla E."/>
            <person name="Klenk H.-P."/>
            <person name="Eisen J.A."/>
        </authorList>
    </citation>
    <scope>NUCLEOTIDE SEQUENCE [LARGE SCALE GENOMIC DNA]</scope>
    <source>
        <strain evidence="2">ATCC 51119 / DSM 12145 / JCM 21818 / LMG 10337 / NBRC 100064 / NCIMB 13643</strain>
    </source>
</reference>
<dbReference type="eggNOG" id="COG1917">
    <property type="taxonomic scope" value="Bacteria"/>
</dbReference>
<evidence type="ECO:0000313" key="2">
    <source>
        <dbReference type="Proteomes" id="UP000000310"/>
    </source>
</evidence>
<dbReference type="RefSeq" id="WP_013631205.1">
    <property type="nucleotide sequence ID" value="NC_015177.1"/>
</dbReference>
<dbReference type="AlphaFoldDB" id="F0SCW3"/>